<dbReference type="Proteomes" id="UP001150581">
    <property type="component" value="Unassembled WGS sequence"/>
</dbReference>
<reference evidence="1" key="1">
    <citation type="submission" date="2022-07" db="EMBL/GenBank/DDBJ databases">
        <title>Phylogenomic reconstructions and comparative analyses of Kickxellomycotina fungi.</title>
        <authorList>
            <person name="Reynolds N.K."/>
            <person name="Stajich J.E."/>
            <person name="Barry K."/>
            <person name="Grigoriev I.V."/>
            <person name="Crous P."/>
            <person name="Smith M.E."/>
        </authorList>
    </citation>
    <scope>NUCLEOTIDE SEQUENCE</scope>
    <source>
        <strain evidence="1">Benny 63K</strain>
    </source>
</reference>
<dbReference type="EMBL" id="JANBPG010002258">
    <property type="protein sequence ID" value="KAJ1886448.1"/>
    <property type="molecule type" value="Genomic_DNA"/>
</dbReference>
<dbReference type="EC" id="1.3.5.1" evidence="1"/>
<keyword evidence="1" id="KW-0560">Oxidoreductase</keyword>
<evidence type="ECO:0000313" key="1">
    <source>
        <dbReference type="EMBL" id="KAJ1886448.1"/>
    </source>
</evidence>
<evidence type="ECO:0000313" key="2">
    <source>
        <dbReference type="Proteomes" id="UP001150581"/>
    </source>
</evidence>
<keyword evidence="2" id="KW-1185">Reference proteome</keyword>
<feature type="non-terminal residue" evidence="1">
    <location>
        <position position="78"/>
    </location>
</feature>
<gene>
    <name evidence="1" type="primary">SDH1_2</name>
    <name evidence="1" type="ORF">LPJ66_009629</name>
</gene>
<sequence>MLSTSIHQRAAKSLVQSSRKFHSSRLAQRVLGTQPLRATEATNSFSPKYEVIDHTYDAIVLGAGGAGLRAVMGLAEAG</sequence>
<name>A0ACC1IAQ9_9FUNG</name>
<protein>
    <submittedName>
        <fullName evidence="1">Succinate dehydrogenase flavoprotein subunit</fullName>
        <ecNumber evidence="1">1.3.5.1</ecNumber>
    </submittedName>
</protein>
<organism evidence="1 2">
    <name type="scientific">Kickxella alabastrina</name>
    <dbReference type="NCBI Taxonomy" id="61397"/>
    <lineage>
        <taxon>Eukaryota</taxon>
        <taxon>Fungi</taxon>
        <taxon>Fungi incertae sedis</taxon>
        <taxon>Zoopagomycota</taxon>
        <taxon>Kickxellomycotina</taxon>
        <taxon>Kickxellomycetes</taxon>
        <taxon>Kickxellales</taxon>
        <taxon>Kickxellaceae</taxon>
        <taxon>Kickxella</taxon>
    </lineage>
</organism>
<accession>A0ACC1IAQ9</accession>
<comment type="caution">
    <text evidence="1">The sequence shown here is derived from an EMBL/GenBank/DDBJ whole genome shotgun (WGS) entry which is preliminary data.</text>
</comment>
<proteinExistence type="predicted"/>